<accession>A0AA35VC70</accession>
<evidence type="ECO:0000313" key="1">
    <source>
        <dbReference type="EMBL" id="CAI9270876.1"/>
    </source>
</evidence>
<keyword evidence="2" id="KW-1185">Reference proteome</keyword>
<dbReference type="Proteomes" id="UP001177003">
    <property type="component" value="Chromosome 2"/>
</dbReference>
<gene>
    <name evidence="1" type="ORF">LSALG_LOCUS11167</name>
</gene>
<organism evidence="1 2">
    <name type="scientific">Lactuca saligna</name>
    <name type="common">Willowleaf lettuce</name>
    <dbReference type="NCBI Taxonomy" id="75948"/>
    <lineage>
        <taxon>Eukaryota</taxon>
        <taxon>Viridiplantae</taxon>
        <taxon>Streptophyta</taxon>
        <taxon>Embryophyta</taxon>
        <taxon>Tracheophyta</taxon>
        <taxon>Spermatophyta</taxon>
        <taxon>Magnoliopsida</taxon>
        <taxon>eudicotyledons</taxon>
        <taxon>Gunneridae</taxon>
        <taxon>Pentapetalae</taxon>
        <taxon>asterids</taxon>
        <taxon>campanulids</taxon>
        <taxon>Asterales</taxon>
        <taxon>Asteraceae</taxon>
        <taxon>Cichorioideae</taxon>
        <taxon>Cichorieae</taxon>
        <taxon>Lactucinae</taxon>
        <taxon>Lactuca</taxon>
    </lineage>
</organism>
<evidence type="ECO:0000313" key="2">
    <source>
        <dbReference type="Proteomes" id="UP001177003"/>
    </source>
</evidence>
<dbReference type="AlphaFoldDB" id="A0AA35VC70"/>
<proteinExistence type="predicted"/>
<name>A0AA35VC70_LACSI</name>
<sequence>MGSKEVSGEKDSKSSDEYLSSSLCVFLNQTYAATIWKSTPWPTDFGVYFDAKLKAAVEKEVGRIRGLVGLAFSTTQKVRDRNTYWLPNHGEEAKLTELCGFVMKDE</sequence>
<dbReference type="EMBL" id="OX465078">
    <property type="protein sequence ID" value="CAI9270876.1"/>
    <property type="molecule type" value="Genomic_DNA"/>
</dbReference>
<reference evidence="1" key="1">
    <citation type="submission" date="2023-04" db="EMBL/GenBank/DDBJ databases">
        <authorList>
            <person name="Vijverberg K."/>
            <person name="Xiong W."/>
            <person name="Schranz E."/>
        </authorList>
    </citation>
    <scope>NUCLEOTIDE SEQUENCE</scope>
</reference>
<protein>
    <submittedName>
        <fullName evidence="1">Uncharacterized protein</fullName>
    </submittedName>
</protein>